<dbReference type="EMBL" id="CP136798">
    <property type="protein sequence ID" value="XCN12492.1"/>
    <property type="molecule type" value="Genomic_DNA"/>
</dbReference>
<feature type="transmembrane region" description="Helical" evidence="1">
    <location>
        <begin position="122"/>
        <end position="141"/>
    </location>
</feature>
<feature type="transmembrane region" description="Helical" evidence="1">
    <location>
        <begin position="214"/>
        <end position="236"/>
    </location>
</feature>
<feature type="transmembrane region" description="Helical" evidence="1">
    <location>
        <begin position="310"/>
        <end position="330"/>
    </location>
</feature>
<sequence length="438" mass="44898">MNVRASNDENSARTPHGWRDALLAVLTGVLAMVVTAALGLWAAGAAGLPGGAFPAVVAAVVVMAAGGSVGLSGDAGSLVGTQADLSVLPLSVTLVGALLVARGFLRPLHHRAVAGGRELAGWAGRVAALWIVALIVLSLIARHTFTLSAEDLTGSEAGDLLGSDPKIGFRAEIPLTLVFGLLWLAGVLVLALIVSRRAPLPARLLRFQEAVRPAAYAMVVLLLACVALGVLAGIIVMITRGHPAETAAVLLLGLPNLVWLALTLGLGASWEGKVEGPFGLPMPQVLDTVLRTPDLSTLNLSTLAEQDGRVRWLVVVVAVLVLAAAFLMAARSPARTRLWQHAVHMAVALTLTVLFICLTARISAHYGLSLLGLGDLGGGLGGEVSLRAKLWTALGFAVLWGLVTGFLGGLAATRVHRRGEVVDPGPGSGSGPGSASDA</sequence>
<proteinExistence type="predicted"/>
<keyword evidence="1" id="KW-1133">Transmembrane helix</keyword>
<name>A0AAU8K9C6_9ACTN</name>
<feature type="transmembrane region" description="Helical" evidence="1">
    <location>
        <begin position="388"/>
        <end position="410"/>
    </location>
</feature>
<feature type="transmembrane region" description="Helical" evidence="1">
    <location>
        <begin position="83"/>
        <end position="102"/>
    </location>
</feature>
<feature type="transmembrane region" description="Helical" evidence="1">
    <location>
        <begin position="342"/>
        <end position="368"/>
    </location>
</feature>
<organism evidence="2">
    <name type="scientific">Streptomyces sp. JL1001</name>
    <dbReference type="NCBI Taxonomy" id="3078227"/>
    <lineage>
        <taxon>Bacteria</taxon>
        <taxon>Bacillati</taxon>
        <taxon>Actinomycetota</taxon>
        <taxon>Actinomycetes</taxon>
        <taxon>Kitasatosporales</taxon>
        <taxon>Streptomycetaceae</taxon>
        <taxon>Streptomyces</taxon>
    </lineage>
</organism>
<evidence type="ECO:0000256" key="1">
    <source>
        <dbReference type="SAM" id="Phobius"/>
    </source>
</evidence>
<dbReference type="InterPro" id="IPR047724">
    <property type="entry name" value="Streptophobe"/>
</dbReference>
<accession>A0AAU8K9C6</accession>
<feature type="transmembrane region" description="Helical" evidence="1">
    <location>
        <begin position="52"/>
        <end position="71"/>
    </location>
</feature>
<keyword evidence="1" id="KW-0472">Membrane</keyword>
<feature type="transmembrane region" description="Helical" evidence="1">
    <location>
        <begin position="248"/>
        <end position="270"/>
    </location>
</feature>
<dbReference type="RefSeq" id="WP_088576499.1">
    <property type="nucleotide sequence ID" value="NZ_CP136798.1"/>
</dbReference>
<keyword evidence="1" id="KW-0812">Transmembrane</keyword>
<feature type="transmembrane region" description="Helical" evidence="1">
    <location>
        <begin position="21"/>
        <end position="46"/>
    </location>
</feature>
<feature type="transmembrane region" description="Helical" evidence="1">
    <location>
        <begin position="173"/>
        <end position="194"/>
    </location>
</feature>
<evidence type="ECO:0000313" key="2">
    <source>
        <dbReference type="EMBL" id="XCN12492.1"/>
    </source>
</evidence>
<dbReference type="NCBIfam" id="NF038391">
    <property type="entry name" value="streptophobe"/>
    <property type="match status" value="1"/>
</dbReference>
<reference evidence="2" key="1">
    <citation type="submission" date="2023-10" db="EMBL/GenBank/DDBJ databases">
        <title>Complete genome sequence of Streptomyces sp. JL1001.</title>
        <authorList>
            <person name="Jiang L."/>
        </authorList>
    </citation>
    <scope>NUCLEOTIDE SEQUENCE</scope>
    <source>
        <strain evidence="2">JL1001</strain>
    </source>
</reference>
<protein>
    <submittedName>
        <fullName evidence="2">Streptophobe family protein</fullName>
    </submittedName>
</protein>
<gene>
    <name evidence="2" type="ORF">R1Y80_02040</name>
</gene>
<dbReference type="AlphaFoldDB" id="A0AAU8K9C6"/>